<feature type="compositionally biased region" description="Basic and acidic residues" evidence="1">
    <location>
        <begin position="131"/>
        <end position="148"/>
    </location>
</feature>
<evidence type="ECO:0000256" key="1">
    <source>
        <dbReference type="SAM" id="MobiDB-lite"/>
    </source>
</evidence>
<feature type="compositionally biased region" description="Polar residues" evidence="1">
    <location>
        <begin position="101"/>
        <end position="110"/>
    </location>
</feature>
<name>A0A8H3FS80_9LECA</name>
<dbReference type="Pfam" id="PF08193">
    <property type="entry name" value="INO80_Ies4"/>
    <property type="match status" value="1"/>
</dbReference>
<gene>
    <name evidence="2" type="ORF">IMSHALPRED_007975</name>
</gene>
<dbReference type="GO" id="GO:0031011">
    <property type="term" value="C:Ino80 complex"/>
    <property type="evidence" value="ECO:0007669"/>
    <property type="project" value="InterPro"/>
</dbReference>
<feature type="compositionally biased region" description="Polar residues" evidence="1">
    <location>
        <begin position="244"/>
        <end position="264"/>
    </location>
</feature>
<feature type="region of interest" description="Disordered" evidence="1">
    <location>
        <begin position="227"/>
        <end position="287"/>
    </location>
</feature>
<feature type="compositionally biased region" description="Basic and acidic residues" evidence="1">
    <location>
        <begin position="54"/>
        <end position="68"/>
    </location>
</feature>
<dbReference type="OrthoDB" id="4093188at2759"/>
<keyword evidence="3" id="KW-1185">Reference proteome</keyword>
<dbReference type="AlphaFoldDB" id="A0A8H3FS80"/>
<evidence type="ECO:0008006" key="4">
    <source>
        <dbReference type="Google" id="ProtNLM"/>
    </source>
</evidence>
<feature type="compositionally biased region" description="Low complexity" evidence="1">
    <location>
        <begin position="267"/>
        <end position="287"/>
    </location>
</feature>
<reference evidence="2" key="1">
    <citation type="submission" date="2021-03" db="EMBL/GenBank/DDBJ databases">
        <authorList>
            <person name="Tagirdzhanova G."/>
        </authorList>
    </citation>
    <scope>NUCLEOTIDE SEQUENCE</scope>
</reference>
<evidence type="ECO:0000313" key="3">
    <source>
        <dbReference type="Proteomes" id="UP000664534"/>
    </source>
</evidence>
<evidence type="ECO:0000313" key="2">
    <source>
        <dbReference type="EMBL" id="CAF9929674.1"/>
    </source>
</evidence>
<protein>
    <recommendedName>
        <fullName evidence="4">INO80 complex, subunit Ies4</fullName>
    </recommendedName>
</protein>
<dbReference type="GO" id="GO:0006338">
    <property type="term" value="P:chromatin remodeling"/>
    <property type="evidence" value="ECO:0007669"/>
    <property type="project" value="InterPro"/>
</dbReference>
<feature type="compositionally biased region" description="Polar residues" evidence="1">
    <location>
        <begin position="69"/>
        <end position="85"/>
    </location>
</feature>
<dbReference type="InterPro" id="IPR013175">
    <property type="entry name" value="INO80_su_Ies4"/>
</dbReference>
<proteinExistence type="predicted"/>
<feature type="compositionally biased region" description="Polar residues" evidence="1">
    <location>
        <begin position="1"/>
        <end position="22"/>
    </location>
</feature>
<dbReference type="PANTHER" id="PTHR28061:SF1">
    <property type="entry name" value="INO80 COMPLEX SUBUNIT 4"/>
    <property type="match status" value="1"/>
</dbReference>
<dbReference type="EMBL" id="CAJPDT010000054">
    <property type="protein sequence ID" value="CAF9929674.1"/>
    <property type="molecule type" value="Genomic_DNA"/>
</dbReference>
<feature type="region of interest" description="Disordered" evidence="1">
    <location>
        <begin position="1"/>
        <end position="198"/>
    </location>
</feature>
<comment type="caution">
    <text evidence="2">The sequence shown here is derived from an EMBL/GenBank/DDBJ whole genome shotgun (WGS) entry which is preliminary data.</text>
</comment>
<dbReference type="PANTHER" id="PTHR28061">
    <property type="entry name" value="INO EIGHTY SUBUNIT 4"/>
    <property type="match status" value="1"/>
</dbReference>
<dbReference type="Proteomes" id="UP000664534">
    <property type="component" value="Unassembled WGS sequence"/>
</dbReference>
<organism evidence="2 3">
    <name type="scientific">Imshaugia aleurites</name>
    <dbReference type="NCBI Taxonomy" id="172621"/>
    <lineage>
        <taxon>Eukaryota</taxon>
        <taxon>Fungi</taxon>
        <taxon>Dikarya</taxon>
        <taxon>Ascomycota</taxon>
        <taxon>Pezizomycotina</taxon>
        <taxon>Lecanoromycetes</taxon>
        <taxon>OSLEUM clade</taxon>
        <taxon>Lecanoromycetidae</taxon>
        <taxon>Lecanorales</taxon>
        <taxon>Lecanorineae</taxon>
        <taxon>Parmeliaceae</taxon>
        <taxon>Imshaugia</taxon>
    </lineage>
</organism>
<sequence>MAPASKTATGSRRVPSSLSKVSTPPTTNTPTATATTNARPNRPSKPSKVVNFKLSKDKLSRFPHEQTVRKSTQQKKSPLSTSTTVAPDEPATSAPIKSEPDNTPSSNESGPASPPAKDVKQEGLPAPKPGVKRELEASVESDDKDKSKIPSRKRIKAEGKPDGRTAAARLAKGTSGPGAGPSHKLGPKANQGAINAGLRALDRTGKRCRKWEKTGFHVKSFTGRIWEIPSWKAPTAKTFGSEAESGQGTPNSQSKENSSSNIGSEKSPAVNPSNIASSPAPAIAIPA</sequence>
<accession>A0A8H3FS80</accession>
<feature type="compositionally biased region" description="Low complexity" evidence="1">
    <location>
        <begin position="23"/>
        <end position="41"/>
    </location>
</feature>